<dbReference type="AlphaFoldDB" id="A0A0K0FNM9"/>
<protein>
    <submittedName>
        <fullName evidence="2">MAM domain-containing protein</fullName>
    </submittedName>
</protein>
<evidence type="ECO:0000313" key="2">
    <source>
        <dbReference type="WBParaSite" id="SVE_1060900.1"/>
    </source>
</evidence>
<proteinExistence type="predicted"/>
<sequence>MEHLQYQLKLLQEKLGGDIEVDLSLTSIPLIKYRIPSSPNPFIAQSCDLDCYSFDALGTPPCKWNNEINQPCNPNCGDSLDFVRAKNSWGPKQSSLIFGTDETASKYYIIAGTDIKMRPDSSAMLVSNPIQCQEGDGEFIFKYWTSPGVSIQICTRRFGAPIKEFSWCSGNVTIGDPGPINLMIPGSIMYNFEIVLLAKGFNFDAFGARGGIAIIDDIIYKASSVQNCANIPHVDPPPTLPKETCHQLTCQFEETDECSESIKYSGFWRHTDESPLGNLHTGIRTPYKGSFIYARGPGTKSYSIRSVNINRQISFEFCLYAPGEGANLEIWGTIPDSNGTLLFSTDNVEHSNHIWTCQRLVFYPNNYTSIEFKAKKLPNKFTYVGLDGFKIVDPVTQQNLCDT</sequence>
<reference evidence="1" key="1">
    <citation type="submission" date="2014-07" db="EMBL/GenBank/DDBJ databases">
        <authorList>
            <person name="Martin A.A"/>
            <person name="De Silva N."/>
        </authorList>
    </citation>
    <scope>NUCLEOTIDE SEQUENCE</scope>
</reference>
<keyword evidence="1" id="KW-1185">Reference proteome</keyword>
<organism evidence="1 2">
    <name type="scientific">Strongyloides venezuelensis</name>
    <name type="common">Threadworm</name>
    <dbReference type="NCBI Taxonomy" id="75913"/>
    <lineage>
        <taxon>Eukaryota</taxon>
        <taxon>Metazoa</taxon>
        <taxon>Ecdysozoa</taxon>
        <taxon>Nematoda</taxon>
        <taxon>Chromadorea</taxon>
        <taxon>Rhabditida</taxon>
        <taxon>Tylenchina</taxon>
        <taxon>Panagrolaimomorpha</taxon>
        <taxon>Strongyloidoidea</taxon>
        <taxon>Strongyloididae</taxon>
        <taxon>Strongyloides</taxon>
    </lineage>
</organism>
<name>A0A0K0FNM9_STRVS</name>
<dbReference type="Proteomes" id="UP000035680">
    <property type="component" value="Unassembled WGS sequence"/>
</dbReference>
<evidence type="ECO:0000313" key="1">
    <source>
        <dbReference type="Proteomes" id="UP000035680"/>
    </source>
</evidence>
<reference evidence="2" key="2">
    <citation type="submission" date="2015-08" db="UniProtKB">
        <authorList>
            <consortium name="WormBaseParasite"/>
        </authorList>
    </citation>
    <scope>IDENTIFICATION</scope>
</reference>
<dbReference type="WBParaSite" id="SVE_1060900.1">
    <property type="protein sequence ID" value="SVE_1060900.1"/>
    <property type="gene ID" value="SVE_1060900"/>
</dbReference>
<accession>A0A0K0FNM9</accession>